<dbReference type="PROSITE" id="PS50110">
    <property type="entry name" value="RESPONSE_REGULATORY"/>
    <property type="match status" value="1"/>
</dbReference>
<dbReference type="Pfam" id="PF00072">
    <property type="entry name" value="Response_reg"/>
    <property type="match status" value="1"/>
</dbReference>
<dbReference type="InterPro" id="IPR039420">
    <property type="entry name" value="WalR-like"/>
</dbReference>
<dbReference type="SMART" id="SM00448">
    <property type="entry name" value="REC"/>
    <property type="match status" value="1"/>
</dbReference>
<dbReference type="Proteomes" id="UP001243846">
    <property type="component" value="Unassembled WGS sequence"/>
</dbReference>
<comment type="caution">
    <text evidence="6">The sequence shown here is derived from an EMBL/GenBank/DDBJ whole genome shotgun (WGS) entry which is preliminary data.</text>
</comment>
<evidence type="ECO:0000259" key="5">
    <source>
        <dbReference type="PROSITE" id="PS50110"/>
    </source>
</evidence>
<evidence type="ECO:0000313" key="7">
    <source>
        <dbReference type="Proteomes" id="UP001243846"/>
    </source>
</evidence>
<evidence type="ECO:0000256" key="1">
    <source>
        <dbReference type="ARBA" id="ARBA00022553"/>
    </source>
</evidence>
<dbReference type="SUPFAM" id="SSF46894">
    <property type="entry name" value="C-terminal effector domain of the bipartite response regulators"/>
    <property type="match status" value="1"/>
</dbReference>
<dbReference type="Gene3D" id="1.10.10.10">
    <property type="entry name" value="Winged helix-like DNA-binding domain superfamily/Winged helix DNA-binding domain"/>
    <property type="match status" value="1"/>
</dbReference>
<dbReference type="InterPro" id="IPR036388">
    <property type="entry name" value="WH-like_DNA-bd_sf"/>
</dbReference>
<dbReference type="RefSeq" id="WP_377688580.1">
    <property type="nucleotide sequence ID" value="NZ_JBHMDZ010000049.1"/>
</dbReference>
<dbReference type="InterPro" id="IPR000792">
    <property type="entry name" value="Tscrpt_reg_LuxR_C"/>
</dbReference>
<evidence type="ECO:0000313" key="6">
    <source>
        <dbReference type="EMBL" id="MDN3710936.1"/>
    </source>
</evidence>
<evidence type="ECO:0000259" key="4">
    <source>
        <dbReference type="PROSITE" id="PS50043"/>
    </source>
</evidence>
<keyword evidence="2" id="KW-0238">DNA-binding</keyword>
<dbReference type="CDD" id="cd06170">
    <property type="entry name" value="LuxR_C_like"/>
    <property type="match status" value="1"/>
</dbReference>
<accession>A0ABT8D3G2</accession>
<gene>
    <name evidence="6" type="ORF">QWZ10_02280</name>
</gene>
<dbReference type="InterPro" id="IPR016032">
    <property type="entry name" value="Sig_transdc_resp-reg_C-effctor"/>
</dbReference>
<reference evidence="7" key="1">
    <citation type="journal article" date="2019" name="Int. J. Syst. Evol. Microbiol.">
        <title>The Global Catalogue of Microorganisms (GCM) 10K type strain sequencing project: providing services to taxonomists for standard genome sequencing and annotation.</title>
        <authorList>
            <consortium name="The Broad Institute Genomics Platform"/>
            <consortium name="The Broad Institute Genome Sequencing Center for Infectious Disease"/>
            <person name="Wu L."/>
            <person name="Ma J."/>
        </authorList>
    </citation>
    <scope>NUCLEOTIDE SEQUENCE [LARGE SCALE GENOMIC DNA]</scope>
    <source>
        <strain evidence="7">CECT 8482</strain>
    </source>
</reference>
<dbReference type="SUPFAM" id="SSF52172">
    <property type="entry name" value="CheY-like"/>
    <property type="match status" value="1"/>
</dbReference>
<dbReference type="PANTHER" id="PTHR43214:SF43">
    <property type="entry name" value="TWO-COMPONENT RESPONSE REGULATOR"/>
    <property type="match status" value="1"/>
</dbReference>
<proteinExistence type="predicted"/>
<dbReference type="SMART" id="SM00421">
    <property type="entry name" value="HTH_LUXR"/>
    <property type="match status" value="1"/>
</dbReference>
<dbReference type="Pfam" id="PF00196">
    <property type="entry name" value="GerE"/>
    <property type="match status" value="1"/>
</dbReference>
<dbReference type="CDD" id="cd17535">
    <property type="entry name" value="REC_NarL-like"/>
    <property type="match status" value="1"/>
</dbReference>
<keyword evidence="1 3" id="KW-0597">Phosphoprotein</keyword>
<dbReference type="PRINTS" id="PR00038">
    <property type="entry name" value="HTHLUXR"/>
</dbReference>
<dbReference type="EMBL" id="JAUFRC010000001">
    <property type="protein sequence ID" value="MDN3710936.1"/>
    <property type="molecule type" value="Genomic_DNA"/>
</dbReference>
<evidence type="ECO:0000256" key="2">
    <source>
        <dbReference type="ARBA" id="ARBA00023125"/>
    </source>
</evidence>
<dbReference type="InterPro" id="IPR058245">
    <property type="entry name" value="NreC/VraR/RcsB-like_REC"/>
</dbReference>
<feature type="modified residue" description="4-aspartylphosphate" evidence="3">
    <location>
        <position position="66"/>
    </location>
</feature>
<dbReference type="InterPro" id="IPR011006">
    <property type="entry name" value="CheY-like_superfamily"/>
</dbReference>
<keyword evidence="7" id="KW-1185">Reference proteome</keyword>
<dbReference type="PANTHER" id="PTHR43214">
    <property type="entry name" value="TWO-COMPONENT RESPONSE REGULATOR"/>
    <property type="match status" value="1"/>
</dbReference>
<dbReference type="PROSITE" id="PS50043">
    <property type="entry name" value="HTH_LUXR_2"/>
    <property type="match status" value="1"/>
</dbReference>
<dbReference type="InterPro" id="IPR001789">
    <property type="entry name" value="Sig_transdc_resp-reg_receiver"/>
</dbReference>
<name>A0ABT8D3G2_9RHOB</name>
<dbReference type="Gene3D" id="3.40.50.2300">
    <property type="match status" value="1"/>
</dbReference>
<sequence length="223" mass="24663">MNAHVSFAPTRSRPCRVVIMDDHPVVAEGWNRIVHDAMPCEVIPTATPLQAFRAWRRERPDVLVIDLSVGDAKIAGVRLIERLRRAGASQPILVFTMHRSPIIARRALQAGCNGLINKDSPAQEICQAFSEVARGGNYVSADMARKIALMNQPGMFTAKPRLTPREEHILRGIAEGLSYRDIAERAQISYKTVSNVSMTLKDKLGASGFADLVGKGIRYFDEL</sequence>
<feature type="domain" description="Response regulatory" evidence="5">
    <location>
        <begin position="16"/>
        <end position="133"/>
    </location>
</feature>
<evidence type="ECO:0000256" key="3">
    <source>
        <dbReference type="PROSITE-ProRule" id="PRU00169"/>
    </source>
</evidence>
<protein>
    <submittedName>
        <fullName evidence="6">Response regulator transcription factor</fullName>
    </submittedName>
</protein>
<organism evidence="6 7">
    <name type="scientific">Paracoccus cavernae</name>
    <dbReference type="NCBI Taxonomy" id="1571207"/>
    <lineage>
        <taxon>Bacteria</taxon>
        <taxon>Pseudomonadati</taxon>
        <taxon>Pseudomonadota</taxon>
        <taxon>Alphaproteobacteria</taxon>
        <taxon>Rhodobacterales</taxon>
        <taxon>Paracoccaceae</taxon>
        <taxon>Paracoccus</taxon>
    </lineage>
</organism>
<feature type="domain" description="HTH luxR-type" evidence="4">
    <location>
        <begin position="155"/>
        <end position="220"/>
    </location>
</feature>